<keyword evidence="2" id="KW-0255">Endonuclease</keyword>
<dbReference type="PANTHER" id="PTHR34107">
    <property type="entry name" value="SLL0198 PROTEIN-RELATED"/>
    <property type="match status" value="1"/>
</dbReference>
<sequence>MTTDVSTSDLRMVRAVDGLDLALEPLQGLWSVEQYFKLTNQTNHLIEFTDGVIEVLPMPTRDHQIILAFLYELLVLLLRPQGGKVLFAPLRLQLRPGKFREPDLVVLLDAQDPRNQNDAWLGADLVMEIVSPDRPTCDTDEKPLDYAEAGILEYWIVNPLTATITVLVLDDAAYVTYGVFARGERARSKLIDDFSVSVDEVFDAT</sequence>
<name>A0ABS4DGC7_9CHLR</name>
<dbReference type="Pfam" id="PF05685">
    <property type="entry name" value="Uma2"/>
    <property type="match status" value="1"/>
</dbReference>
<dbReference type="EMBL" id="SIJK02000072">
    <property type="protein sequence ID" value="MBP1468502.1"/>
    <property type="molecule type" value="Genomic_DNA"/>
</dbReference>
<dbReference type="SUPFAM" id="SSF52980">
    <property type="entry name" value="Restriction endonuclease-like"/>
    <property type="match status" value="1"/>
</dbReference>
<evidence type="ECO:0000313" key="3">
    <source>
        <dbReference type="Proteomes" id="UP001193081"/>
    </source>
</evidence>
<keyword evidence="3" id="KW-1185">Reference proteome</keyword>
<accession>A0ABS4DGC7</accession>
<dbReference type="GO" id="GO:0004519">
    <property type="term" value="F:endonuclease activity"/>
    <property type="evidence" value="ECO:0007669"/>
    <property type="project" value="UniProtKB-KW"/>
</dbReference>
<dbReference type="InterPro" id="IPR008538">
    <property type="entry name" value="Uma2"/>
</dbReference>
<dbReference type="Gene3D" id="3.90.1570.10">
    <property type="entry name" value="tt1808, chain A"/>
    <property type="match status" value="1"/>
</dbReference>
<organism evidence="2 3">
    <name type="scientific">Candidatus Chloroploca mongolica</name>
    <dbReference type="NCBI Taxonomy" id="2528176"/>
    <lineage>
        <taxon>Bacteria</taxon>
        <taxon>Bacillati</taxon>
        <taxon>Chloroflexota</taxon>
        <taxon>Chloroflexia</taxon>
        <taxon>Chloroflexales</taxon>
        <taxon>Chloroflexineae</taxon>
        <taxon>Oscillochloridaceae</taxon>
        <taxon>Candidatus Chloroploca</taxon>
    </lineage>
</organism>
<keyword evidence="2" id="KW-0540">Nuclease</keyword>
<dbReference type="RefSeq" id="WP_135481328.1">
    <property type="nucleotide sequence ID" value="NZ_SIJK02000072.1"/>
</dbReference>
<comment type="caution">
    <text evidence="2">The sequence shown here is derived from an EMBL/GenBank/DDBJ whole genome shotgun (WGS) entry which is preliminary data.</text>
</comment>
<feature type="domain" description="Putative restriction endonuclease" evidence="1">
    <location>
        <begin position="32"/>
        <end position="197"/>
    </location>
</feature>
<dbReference type="InterPro" id="IPR012296">
    <property type="entry name" value="Nuclease_put_TT1808"/>
</dbReference>
<evidence type="ECO:0000313" key="2">
    <source>
        <dbReference type="EMBL" id="MBP1468502.1"/>
    </source>
</evidence>
<protein>
    <submittedName>
        <fullName evidence="2">Uma2 family endonuclease</fullName>
    </submittedName>
</protein>
<keyword evidence="2" id="KW-0378">Hydrolase</keyword>
<proteinExistence type="predicted"/>
<dbReference type="CDD" id="cd06260">
    <property type="entry name" value="DUF820-like"/>
    <property type="match status" value="1"/>
</dbReference>
<dbReference type="PANTHER" id="PTHR34107:SF4">
    <property type="entry name" value="SLL1222 PROTEIN"/>
    <property type="match status" value="1"/>
</dbReference>
<dbReference type="InterPro" id="IPR011335">
    <property type="entry name" value="Restrct_endonuc-II-like"/>
</dbReference>
<dbReference type="Proteomes" id="UP001193081">
    <property type="component" value="Unassembled WGS sequence"/>
</dbReference>
<evidence type="ECO:0000259" key="1">
    <source>
        <dbReference type="Pfam" id="PF05685"/>
    </source>
</evidence>
<reference evidence="2 3" key="1">
    <citation type="submission" date="2021-03" db="EMBL/GenBank/DDBJ databases">
        <authorList>
            <person name="Grouzdev D.S."/>
        </authorList>
    </citation>
    <scope>NUCLEOTIDE SEQUENCE [LARGE SCALE GENOMIC DNA]</scope>
    <source>
        <strain evidence="2 3">M50-1</strain>
    </source>
</reference>
<gene>
    <name evidence="2" type="ORF">EYB53_022510</name>
</gene>